<dbReference type="SUPFAM" id="SSF53474">
    <property type="entry name" value="alpha/beta-Hydrolases"/>
    <property type="match status" value="1"/>
</dbReference>
<dbReference type="PANTHER" id="PTHR11247:SF8">
    <property type="entry name" value="PALMITOYL-PROTEIN THIOESTERASE 1"/>
    <property type="match status" value="1"/>
</dbReference>
<evidence type="ECO:0000256" key="3">
    <source>
        <dbReference type="SAM" id="SignalP"/>
    </source>
</evidence>
<dbReference type="PANTHER" id="PTHR11247">
    <property type="entry name" value="PALMITOYL-PROTEIN THIOESTERASE/DOLICHYLDIPHOSPHATASE 1"/>
    <property type="match status" value="1"/>
</dbReference>
<dbReference type="Pfam" id="PF02089">
    <property type="entry name" value="Palm_thioest"/>
    <property type="match status" value="1"/>
</dbReference>
<sequence>MDSKLLSFTCLLVFICCINLTRSVDGSPIAKKPLPTMVIWHAAGGGSSAELTEDTVTSLKKYNAKIKKIQIGEGEEEELDIALHMQMEKQVMNACRQLTNDPELKNGFALIGLSLGGTAVRALPQMCPELNITDVISMCGPQQGIFGIPSCESIEGIFTDICDKLNDVREAAASISPEFDTPSIFTPVMNAVKDNYTLISLWVDPTASPPPADNFMNLINNRLETKFPKENLLKIQRLIAVWCSKDTIMKPKTSPMFGYFKDGSITEVLPFNETDLYTEDYIGLKELDEQGRYFPVECPYEHMKYPGEWFEKNIIERFYDV</sequence>
<dbReference type="GO" id="GO:0005764">
    <property type="term" value="C:lysosome"/>
    <property type="evidence" value="ECO:0007669"/>
    <property type="project" value="TreeGrafter"/>
</dbReference>
<keyword evidence="5" id="KW-1185">Reference proteome</keyword>
<dbReference type="KEGG" id="tut:107370033"/>
<dbReference type="InterPro" id="IPR029058">
    <property type="entry name" value="AB_hydrolase_fold"/>
</dbReference>
<dbReference type="GO" id="GO:0016790">
    <property type="term" value="F:thiolester hydrolase activity"/>
    <property type="evidence" value="ECO:0007669"/>
    <property type="project" value="TreeGrafter"/>
</dbReference>
<dbReference type="AlphaFoldDB" id="T1L3N5"/>
<evidence type="ECO:0000313" key="4">
    <source>
        <dbReference type="EnsemblMetazoa" id="tetur36g00510.1"/>
    </source>
</evidence>
<evidence type="ECO:0000256" key="2">
    <source>
        <dbReference type="ARBA" id="ARBA00022801"/>
    </source>
</evidence>
<feature type="chain" id="PRO_5004582077" description="Palmitoyl-protein thioesterase 1" evidence="3">
    <location>
        <begin position="27"/>
        <end position="321"/>
    </location>
</feature>
<evidence type="ECO:0008006" key="6">
    <source>
        <dbReference type="Google" id="ProtNLM"/>
    </source>
</evidence>
<comment type="similarity">
    <text evidence="1">Belongs to the palmitoyl-protein thioesterase family.</text>
</comment>
<proteinExistence type="inferred from homology"/>
<organism evidence="4 5">
    <name type="scientific">Tetranychus urticae</name>
    <name type="common">Two-spotted spider mite</name>
    <dbReference type="NCBI Taxonomy" id="32264"/>
    <lineage>
        <taxon>Eukaryota</taxon>
        <taxon>Metazoa</taxon>
        <taxon>Ecdysozoa</taxon>
        <taxon>Arthropoda</taxon>
        <taxon>Chelicerata</taxon>
        <taxon>Arachnida</taxon>
        <taxon>Acari</taxon>
        <taxon>Acariformes</taxon>
        <taxon>Trombidiformes</taxon>
        <taxon>Prostigmata</taxon>
        <taxon>Eleutherengona</taxon>
        <taxon>Raphignathae</taxon>
        <taxon>Tetranychoidea</taxon>
        <taxon>Tetranychidae</taxon>
        <taxon>Tetranychus</taxon>
    </lineage>
</organism>
<dbReference type="HOGENOM" id="CLU_050129_0_0_1"/>
<name>T1L3N5_TETUR</name>
<reference evidence="5" key="1">
    <citation type="submission" date="2011-08" db="EMBL/GenBank/DDBJ databases">
        <authorList>
            <person name="Rombauts S."/>
        </authorList>
    </citation>
    <scope>NUCLEOTIDE SEQUENCE</scope>
    <source>
        <strain evidence="5">London</strain>
    </source>
</reference>
<dbReference type="EMBL" id="CAEY01001040">
    <property type="status" value="NOT_ANNOTATED_CDS"/>
    <property type="molecule type" value="Genomic_DNA"/>
</dbReference>
<evidence type="ECO:0000256" key="1">
    <source>
        <dbReference type="ARBA" id="ARBA00010758"/>
    </source>
</evidence>
<accession>T1L3N5</accession>
<dbReference type="OrthoDB" id="10263094at2759"/>
<feature type="signal peptide" evidence="3">
    <location>
        <begin position="1"/>
        <end position="26"/>
    </location>
</feature>
<dbReference type="EnsemblMetazoa" id="tetur36g00510.1">
    <property type="protein sequence ID" value="tetur36g00510.1"/>
    <property type="gene ID" value="tetur36g00510"/>
</dbReference>
<dbReference type="STRING" id="32264.T1L3N5"/>
<dbReference type="Gene3D" id="3.40.50.1820">
    <property type="entry name" value="alpha/beta hydrolase"/>
    <property type="match status" value="1"/>
</dbReference>
<evidence type="ECO:0000313" key="5">
    <source>
        <dbReference type="Proteomes" id="UP000015104"/>
    </source>
</evidence>
<dbReference type="Proteomes" id="UP000015104">
    <property type="component" value="Unassembled WGS sequence"/>
</dbReference>
<keyword evidence="3" id="KW-0732">Signal</keyword>
<reference evidence="4" key="2">
    <citation type="submission" date="2015-06" db="UniProtKB">
        <authorList>
            <consortium name="EnsemblMetazoa"/>
        </authorList>
    </citation>
    <scope>IDENTIFICATION</scope>
</reference>
<keyword evidence="2" id="KW-0378">Hydrolase</keyword>
<protein>
    <recommendedName>
        <fullName evidence="6">Palmitoyl-protein thioesterase 1</fullName>
    </recommendedName>
</protein>
<dbReference type="eggNOG" id="KOG2541">
    <property type="taxonomic scope" value="Eukaryota"/>
</dbReference>
<gene>
    <name evidence="4" type="primary">107370033</name>
</gene>